<dbReference type="EMBL" id="BGZK01000182">
    <property type="protein sequence ID" value="GBP26580.1"/>
    <property type="molecule type" value="Genomic_DNA"/>
</dbReference>
<dbReference type="AlphaFoldDB" id="A0A4C1UKA0"/>
<evidence type="ECO:0000313" key="3">
    <source>
        <dbReference type="Proteomes" id="UP000299102"/>
    </source>
</evidence>
<comment type="caution">
    <text evidence="2">The sequence shown here is derived from an EMBL/GenBank/DDBJ whole genome shotgun (WGS) entry which is preliminary data.</text>
</comment>
<sequence length="97" mass="10464">MEQSAVPHPHRIQVCTTNFRCCVSELVRFPVVCLPSISAQPPSTNPIPFPSTPSLVHQPTPSSIRYPISAQETSNALVSPPESRMFMGSGDHLHSGG</sequence>
<evidence type="ECO:0000313" key="2">
    <source>
        <dbReference type="EMBL" id="GBP26580.1"/>
    </source>
</evidence>
<reference evidence="2 3" key="1">
    <citation type="journal article" date="2019" name="Commun. Biol.">
        <title>The bagworm genome reveals a unique fibroin gene that provides high tensile strength.</title>
        <authorList>
            <person name="Kono N."/>
            <person name="Nakamura H."/>
            <person name="Ohtoshi R."/>
            <person name="Tomita M."/>
            <person name="Numata K."/>
            <person name="Arakawa K."/>
        </authorList>
    </citation>
    <scope>NUCLEOTIDE SEQUENCE [LARGE SCALE GENOMIC DNA]</scope>
</reference>
<dbReference type="Proteomes" id="UP000299102">
    <property type="component" value="Unassembled WGS sequence"/>
</dbReference>
<protein>
    <submittedName>
        <fullName evidence="2">Uncharacterized protein</fullName>
    </submittedName>
</protein>
<accession>A0A4C1UKA0</accession>
<gene>
    <name evidence="2" type="ORF">EVAR_18217_1</name>
</gene>
<name>A0A4C1UKA0_EUMVA</name>
<organism evidence="2 3">
    <name type="scientific">Eumeta variegata</name>
    <name type="common">Bagworm moth</name>
    <name type="synonym">Eumeta japonica</name>
    <dbReference type="NCBI Taxonomy" id="151549"/>
    <lineage>
        <taxon>Eukaryota</taxon>
        <taxon>Metazoa</taxon>
        <taxon>Ecdysozoa</taxon>
        <taxon>Arthropoda</taxon>
        <taxon>Hexapoda</taxon>
        <taxon>Insecta</taxon>
        <taxon>Pterygota</taxon>
        <taxon>Neoptera</taxon>
        <taxon>Endopterygota</taxon>
        <taxon>Lepidoptera</taxon>
        <taxon>Glossata</taxon>
        <taxon>Ditrysia</taxon>
        <taxon>Tineoidea</taxon>
        <taxon>Psychidae</taxon>
        <taxon>Oiketicinae</taxon>
        <taxon>Eumeta</taxon>
    </lineage>
</organism>
<feature type="region of interest" description="Disordered" evidence="1">
    <location>
        <begin position="70"/>
        <end position="97"/>
    </location>
</feature>
<evidence type="ECO:0000256" key="1">
    <source>
        <dbReference type="SAM" id="MobiDB-lite"/>
    </source>
</evidence>
<keyword evidence="3" id="KW-1185">Reference proteome</keyword>
<proteinExistence type="predicted"/>